<name>F4G0M4_METCR</name>
<gene>
    <name evidence="1" type="ordered locus">Mcup_0536</name>
</gene>
<organism evidence="1 2">
    <name type="scientific">Metallosphaera cuprina (strain Ar-4)</name>
    <dbReference type="NCBI Taxonomy" id="1006006"/>
    <lineage>
        <taxon>Archaea</taxon>
        <taxon>Thermoproteota</taxon>
        <taxon>Thermoprotei</taxon>
        <taxon>Sulfolobales</taxon>
        <taxon>Sulfolobaceae</taxon>
        <taxon>Metallosphaera</taxon>
    </lineage>
</organism>
<dbReference type="PATRIC" id="fig|1006006.8.peg.537"/>
<evidence type="ECO:0000313" key="2">
    <source>
        <dbReference type="Proteomes" id="UP000007812"/>
    </source>
</evidence>
<sequence>MRSPVNQEDKEGEAPFRGFYAVLGSEPKVRDPFSKLD</sequence>
<dbReference type="STRING" id="1006006.Mcup_0536"/>
<dbReference type="EMBL" id="CP002656">
    <property type="protein sequence ID" value="AEB94643.1"/>
    <property type="molecule type" value="Genomic_DNA"/>
</dbReference>
<reference evidence="1 2" key="1">
    <citation type="journal article" date="2011" name="J. Bacteriol.">
        <title>Complete genome sequence of Metallosphaera cuprina, a metal sulfide-oxidizing archaeon from a hot spring.</title>
        <authorList>
            <person name="Liu L.J."/>
            <person name="You X.Y."/>
            <person name="Zheng H."/>
            <person name="Wang S."/>
            <person name="Jiang C.Y."/>
            <person name="Liu S.J."/>
        </authorList>
    </citation>
    <scope>NUCLEOTIDE SEQUENCE [LARGE SCALE GENOMIC DNA]</scope>
    <source>
        <strain evidence="1 2">Ar-4</strain>
    </source>
</reference>
<dbReference type="AlphaFoldDB" id="F4G0M4"/>
<dbReference type="Proteomes" id="UP000007812">
    <property type="component" value="Chromosome"/>
</dbReference>
<dbReference type="HOGENOM" id="CLU_3338397_0_0_2"/>
<protein>
    <submittedName>
        <fullName evidence="1">Uncharacterized protein</fullName>
    </submittedName>
</protein>
<accession>F4G0M4</accession>
<keyword evidence="2" id="KW-1185">Reference proteome</keyword>
<dbReference type="KEGG" id="mcn:Mcup_0536"/>
<proteinExistence type="predicted"/>
<evidence type="ECO:0000313" key="1">
    <source>
        <dbReference type="EMBL" id="AEB94643.1"/>
    </source>
</evidence>